<evidence type="ECO:0000313" key="15">
    <source>
        <dbReference type="EMBL" id="KAK5052586.1"/>
    </source>
</evidence>
<evidence type="ECO:0000256" key="3">
    <source>
        <dbReference type="ARBA" id="ARBA00006914"/>
    </source>
</evidence>
<feature type="compositionally biased region" description="Basic residues" evidence="13">
    <location>
        <begin position="29"/>
        <end position="41"/>
    </location>
</feature>
<comment type="similarity">
    <text evidence="3">Belongs to the AAA ATPase family.</text>
</comment>
<dbReference type="SUPFAM" id="SSF52540">
    <property type="entry name" value="P-loop containing nucleoside triphosphate hydrolases"/>
    <property type="match status" value="2"/>
</dbReference>
<evidence type="ECO:0000256" key="9">
    <source>
        <dbReference type="ARBA" id="ARBA00023117"/>
    </source>
</evidence>
<evidence type="ECO:0000256" key="4">
    <source>
        <dbReference type="ARBA" id="ARBA00008780"/>
    </source>
</evidence>
<dbReference type="InterPro" id="IPR003959">
    <property type="entry name" value="ATPase_AAA_core"/>
</dbReference>
<feature type="compositionally biased region" description="Acidic residues" evidence="13">
    <location>
        <begin position="58"/>
        <end position="86"/>
    </location>
</feature>
<dbReference type="InterPro" id="IPR003960">
    <property type="entry name" value="ATPase_AAA_CS"/>
</dbReference>
<dbReference type="PANTHER" id="PTHR23069:SF0">
    <property type="entry name" value="TAT-BINDING HOMOLOG 7"/>
    <property type="match status" value="1"/>
</dbReference>
<dbReference type="InterPro" id="IPR027417">
    <property type="entry name" value="P-loop_NTPase"/>
</dbReference>
<feature type="region of interest" description="Disordered" evidence="13">
    <location>
        <begin position="525"/>
        <end position="562"/>
    </location>
</feature>
<dbReference type="GO" id="GO:0005634">
    <property type="term" value="C:nucleus"/>
    <property type="evidence" value="ECO:0007669"/>
    <property type="project" value="UniProtKB-SubCell"/>
</dbReference>
<feature type="compositionally biased region" description="Basic and acidic residues" evidence="13">
    <location>
        <begin position="1503"/>
        <end position="1514"/>
    </location>
</feature>
<dbReference type="EMBL" id="JAVRRD010000013">
    <property type="protein sequence ID" value="KAK5052586.1"/>
    <property type="molecule type" value="Genomic_DNA"/>
</dbReference>
<dbReference type="Pfam" id="PF00004">
    <property type="entry name" value="AAA"/>
    <property type="match status" value="2"/>
</dbReference>
<dbReference type="InterPro" id="IPR003593">
    <property type="entry name" value="AAA+_ATPase"/>
</dbReference>
<dbReference type="Proteomes" id="UP001358417">
    <property type="component" value="Unassembled WGS sequence"/>
</dbReference>
<dbReference type="GO" id="GO:0004622">
    <property type="term" value="F:phosphatidylcholine lysophospholipase activity"/>
    <property type="evidence" value="ECO:0007669"/>
    <property type="project" value="UniProtKB-EC"/>
</dbReference>
<feature type="compositionally biased region" description="Basic and acidic residues" evidence="13">
    <location>
        <begin position="1114"/>
        <end position="1138"/>
    </location>
</feature>
<evidence type="ECO:0000259" key="14">
    <source>
        <dbReference type="PROSITE" id="PS51210"/>
    </source>
</evidence>
<dbReference type="GO" id="GO:0006337">
    <property type="term" value="P:nucleosome disassembly"/>
    <property type="evidence" value="ECO:0007669"/>
    <property type="project" value="TreeGrafter"/>
</dbReference>
<dbReference type="Gene3D" id="1.10.8.60">
    <property type="match status" value="1"/>
</dbReference>
<keyword evidence="11 12" id="KW-0442">Lipid degradation</keyword>
<dbReference type="GO" id="GO:0140674">
    <property type="term" value="F:ATP-dependent histone chaperone activity"/>
    <property type="evidence" value="ECO:0007669"/>
    <property type="project" value="UniProtKB-ARBA"/>
</dbReference>
<accession>A0AAV9N9H6</accession>
<keyword evidence="11 12" id="KW-0443">Lipid metabolism</keyword>
<feature type="compositionally biased region" description="Acidic residues" evidence="13">
    <location>
        <begin position="240"/>
        <end position="251"/>
    </location>
</feature>
<comment type="similarity">
    <text evidence="4 12">Belongs to the lysophospholipase family.</text>
</comment>
<dbReference type="SMART" id="SM00382">
    <property type="entry name" value="AAA"/>
    <property type="match status" value="1"/>
</dbReference>
<feature type="compositionally biased region" description="Basic and acidic residues" evidence="13">
    <location>
        <begin position="395"/>
        <end position="405"/>
    </location>
</feature>
<evidence type="ECO:0000313" key="16">
    <source>
        <dbReference type="Proteomes" id="UP001358417"/>
    </source>
</evidence>
<dbReference type="GO" id="GO:0045815">
    <property type="term" value="P:transcription initiation-coupled chromatin remodeling"/>
    <property type="evidence" value="ECO:0007669"/>
    <property type="project" value="TreeGrafter"/>
</dbReference>
<feature type="compositionally biased region" description="Acidic residues" evidence="13">
    <location>
        <begin position="104"/>
        <end position="113"/>
    </location>
</feature>
<keyword evidence="10" id="KW-0539">Nucleus</keyword>
<keyword evidence="7 11" id="KW-0378">Hydrolase</keyword>
<feature type="compositionally biased region" description="Basic and acidic residues" evidence="13">
    <location>
        <begin position="252"/>
        <end position="261"/>
    </location>
</feature>
<feature type="compositionally biased region" description="Basic and acidic residues" evidence="13">
    <location>
        <begin position="193"/>
        <end position="209"/>
    </location>
</feature>
<feature type="region of interest" description="Disordered" evidence="13">
    <location>
        <begin position="1114"/>
        <end position="1143"/>
    </location>
</feature>
<reference evidence="15 16" key="1">
    <citation type="submission" date="2023-08" db="EMBL/GenBank/DDBJ databases">
        <title>Black Yeasts Isolated from many extreme environments.</title>
        <authorList>
            <person name="Coleine C."/>
            <person name="Stajich J.E."/>
            <person name="Selbmann L."/>
        </authorList>
    </citation>
    <scope>NUCLEOTIDE SEQUENCE [LARGE SCALE GENOMIC DNA]</scope>
    <source>
        <strain evidence="15 16">CCFEE 5792</strain>
    </source>
</reference>
<feature type="compositionally biased region" description="Polar residues" evidence="13">
    <location>
        <begin position="1540"/>
        <end position="1558"/>
    </location>
</feature>
<dbReference type="GeneID" id="89970659"/>
<dbReference type="FunFam" id="1.10.8.60:FF:000016">
    <property type="entry name" value="ATPase family AAA domain-containing protein 2B"/>
    <property type="match status" value="1"/>
</dbReference>
<proteinExistence type="inferred from homology"/>
<comment type="subcellular location">
    <subcellularLocation>
        <location evidence="2">Chromosome</location>
    </subcellularLocation>
    <subcellularLocation>
        <location evidence="1">Nucleus</location>
    </subcellularLocation>
</comment>
<dbReference type="Gene3D" id="3.40.50.300">
    <property type="entry name" value="P-loop containing nucleotide triphosphate hydrolases"/>
    <property type="match status" value="2"/>
</dbReference>
<dbReference type="RefSeq" id="XP_064706286.1">
    <property type="nucleotide sequence ID" value="XM_064846061.1"/>
</dbReference>
<dbReference type="CDD" id="cd05491">
    <property type="entry name" value="Bromo_TBP7_like"/>
    <property type="match status" value="1"/>
</dbReference>
<dbReference type="InterPro" id="IPR002642">
    <property type="entry name" value="LysoPLipase_cat_dom"/>
</dbReference>
<feature type="region of interest" description="Disordered" evidence="13">
    <location>
        <begin position="1"/>
        <end position="504"/>
    </location>
</feature>
<gene>
    <name evidence="15" type="ORF">LTR84_002451</name>
</gene>
<keyword evidence="6" id="KW-0547">Nucleotide-binding</keyword>
<feature type="compositionally biased region" description="Polar residues" evidence="13">
    <location>
        <begin position="1434"/>
        <end position="1444"/>
    </location>
</feature>
<dbReference type="GO" id="GO:0042393">
    <property type="term" value="F:histone binding"/>
    <property type="evidence" value="ECO:0007669"/>
    <property type="project" value="UniProtKB-ARBA"/>
</dbReference>
<feature type="compositionally biased region" description="Polar residues" evidence="13">
    <location>
        <begin position="1587"/>
        <end position="1597"/>
    </location>
</feature>
<feature type="compositionally biased region" description="Low complexity" evidence="13">
    <location>
        <begin position="1566"/>
        <end position="1578"/>
    </location>
</feature>
<keyword evidence="5" id="KW-0158">Chromosome</keyword>
<protein>
    <recommendedName>
        <fullName evidence="12">Lysophospholipase</fullName>
        <ecNumber evidence="12">3.1.1.5</ecNumber>
    </recommendedName>
</protein>
<dbReference type="GO" id="GO:0005524">
    <property type="term" value="F:ATP binding"/>
    <property type="evidence" value="ECO:0007669"/>
    <property type="project" value="UniProtKB-KW"/>
</dbReference>
<comment type="catalytic activity">
    <reaction evidence="12">
        <text>a 1-acyl-sn-glycero-3-phosphocholine + H2O = sn-glycerol 3-phosphocholine + a fatty acid + H(+)</text>
        <dbReference type="Rhea" id="RHEA:15177"/>
        <dbReference type="ChEBI" id="CHEBI:15377"/>
        <dbReference type="ChEBI" id="CHEBI:15378"/>
        <dbReference type="ChEBI" id="CHEBI:16870"/>
        <dbReference type="ChEBI" id="CHEBI:28868"/>
        <dbReference type="ChEBI" id="CHEBI:58168"/>
        <dbReference type="EC" id="3.1.1.5"/>
    </reaction>
</comment>
<dbReference type="FunFam" id="3.40.50.300:FF:000061">
    <property type="entry name" value="ATPase family, AAA domain-containing 2"/>
    <property type="match status" value="1"/>
</dbReference>
<feature type="domain" description="PLA2c" evidence="14">
    <location>
        <begin position="1732"/>
        <end position="1896"/>
    </location>
</feature>
<name>A0AAV9N9H6_9EURO</name>
<evidence type="ECO:0000256" key="6">
    <source>
        <dbReference type="ARBA" id="ARBA00022741"/>
    </source>
</evidence>
<feature type="region of interest" description="Disordered" evidence="13">
    <location>
        <begin position="1319"/>
        <end position="1356"/>
    </location>
</feature>
<feature type="compositionally biased region" description="Low complexity" evidence="13">
    <location>
        <begin position="1341"/>
        <end position="1353"/>
    </location>
</feature>
<sequence>MARGSKRTLEEIANHEESDDDDYDDHARSPAKKSRSSKNKQPRASGNPHKKPRREYGDSDIDSDDDDLVPDDSASEDDFEDDEPETNENGRPMRRTAKKAVKYEEEDTDEDESDRSASEKPKTPIRKSARKKLIITLRTTPRPIRSTRKRSDSYAGKHALRSPSVPQPTGTRRSSRLSHDDEEGIFALTNSGKHVEVIRAGSRDPEDLPPRSTTGGKGLKYPSKSTIDEEPESVPKDEAAGEEEEEADEELEIKASQHELLESDPPLPGENDAHIPQVVSDLQEYAATQSEGGGEDAAHEPSEENPDQAEDDEEDEIIPRGRPKRSSTKRQENSPPADAGQQDLTHLRVRNLRSRANDGTSGSRRRKAQEESSDFDPEEEPQHLDEMSTSGESDASPRKNNRGDGDYESSNAGRRSTRLRSKAVSRQMSDASEELAAEVAELKRAGRKTRREREEIIFEPRRRRAGKQPNYDLLRSLAPIEDEEAPAAPSPSQRARKPGAGSWQRSLFNTYGPFGGGGGAAPVLGGSVARAQGGVDSDSSDDEGARQPGGVGGAIGMTPTTAGPLNLFPQTHNADPAQAAGGTPANLGKLKDKQALADADPLGVDQNVNFDSVGGLQGHIDQLKEMVALPLLYPEIFMRFKITPPRGVLFHGPPGTGKTLLARALATSVSSQGRKVTFYMRKGADALSKWVGEAERQLRLLFEEARKTQPSIIFFDEIDGLAPVRSSKQEQIHASIVSTLLALMDGMDGRGQVIVIGATNRPDSIDPALRRPGRFDREFYFPLPGTEARRAIIDIHTKEWKPELDPAIKNELAMLTKGYGGADLRALCTEAALNAVQRRYPQIYSSVEKLKIDPQTIEVTPKDFMISIKKMTPSSERSTSSGASPLPESVAPLLQKNFEEIRTLLSEVLPQKKTLTALEEAQFEDVYDGQGFGKEKMQQAFETSRVFRPRLLIHGKLGMGQQYLAAALLNHFEGLHVQSFDLPTLLSDTTSTPEATVIRLFTEVKMHKPSVIYIPNVQDWYSTVGATVISTFLGLLRSIKPTDPVLLLGLVEGEQDELDESMRRELFGYSKRNQYELKKPGHSERLAFFQGLQDYIRTAPPDFPNPTNRKKRQLEKLDVAPPEPEKSQTPLSKEELKAQKKKDRQTLNMLKIRLQPIMDQIRTRHKKFRTGVIDESQIRYLFEEADPGTVTSDLHHEILARASFRPFEIGKDAHGTVGLLDQANGNFYYNLDSVTIEKRLSNGYYKRPKDFLADIKRLAKDAKAIGDEDRLLKANELLANVEVDIGSIEFGEPAFAAECERVYQRELTREKEAMEKARLEAEQNRDMPPPQVISNVPHGNSGPSATTTSTTGPILLGEPMVRHHDFAERLLPTVPSAEDSTDSVMTNGVHHGHDHEHEPVTNGSSSNHGADAEEDTPMGGTDADAHESNDKSNETQPTQTTSSYDNRESAQPRPFHAYTAPSQHLMKESGMSAPRSQTGPFTPMPAGSIAAEFQNDASTTQSSDKRMSSGDREQGNTQGSGPNLYMLEERRSAGVGSDIPDTQDNPLYSQGSPPSDNATHLRPIDQPSSSQGQQGLSQPPVPPFDAHTSTQQTHRPSSQILDLLNPSPQPNLIQVEQRNLTNFQMEVADKTTGLSVEQLEQVNSVLMDTLWQTRGEWDRGKVLAEVGKAFNNVMTDMQESGQDFGPSSWGRKNQVIAKLYRLTIVLTALLVPLAHCLRSFLTWSNYAPVTATCPSTPLIRNAEGLCADEYFYQFGRRRLANRAFRRFIQGINHGVAEGEIFNYNSTPVIALASSGGELRGFLSGAGVMQAFDARDSEDSDKGVKYLYQAASYHVGLDCGAMLVAALAGNDNWTVSDLYRNIWSSDFTNPDFLPDNINKGQAYGRMAVWLWRWPLKN</sequence>
<dbReference type="FunFam" id="3.40.50.300:FF:001218">
    <property type="entry name" value="AAA family ATPase, putative"/>
    <property type="match status" value="1"/>
</dbReference>
<dbReference type="Gene3D" id="3.40.1090.10">
    <property type="entry name" value="Cytosolic phospholipase A2 catalytic domain"/>
    <property type="match status" value="1"/>
</dbReference>
<keyword evidence="16" id="KW-1185">Reference proteome</keyword>
<evidence type="ECO:0000256" key="5">
    <source>
        <dbReference type="ARBA" id="ARBA00022454"/>
    </source>
</evidence>
<dbReference type="Pfam" id="PF01735">
    <property type="entry name" value="PLA2_B"/>
    <property type="match status" value="1"/>
</dbReference>
<dbReference type="PANTHER" id="PTHR23069">
    <property type="entry name" value="AAA DOMAIN-CONTAINING"/>
    <property type="match status" value="1"/>
</dbReference>
<dbReference type="GO" id="GO:0000785">
    <property type="term" value="C:chromatin"/>
    <property type="evidence" value="ECO:0007669"/>
    <property type="project" value="UniProtKB-ARBA"/>
</dbReference>
<evidence type="ECO:0000256" key="8">
    <source>
        <dbReference type="ARBA" id="ARBA00022840"/>
    </source>
</evidence>
<dbReference type="EC" id="3.1.1.5" evidence="12"/>
<dbReference type="GO" id="GO:0003682">
    <property type="term" value="F:chromatin binding"/>
    <property type="evidence" value="ECO:0007669"/>
    <property type="project" value="TreeGrafter"/>
</dbReference>
<comment type="caution">
    <text evidence="15">The sequence shown here is derived from an EMBL/GenBank/DDBJ whole genome shotgun (WGS) entry which is preliminary data.</text>
</comment>
<evidence type="ECO:0000256" key="2">
    <source>
        <dbReference type="ARBA" id="ARBA00004286"/>
    </source>
</evidence>
<evidence type="ECO:0000256" key="7">
    <source>
        <dbReference type="ARBA" id="ARBA00022801"/>
    </source>
</evidence>
<dbReference type="GO" id="GO:0016887">
    <property type="term" value="F:ATP hydrolysis activity"/>
    <property type="evidence" value="ECO:0007669"/>
    <property type="project" value="InterPro"/>
</dbReference>
<feature type="region of interest" description="Disordered" evidence="13">
    <location>
        <begin position="1373"/>
        <end position="1597"/>
    </location>
</feature>
<dbReference type="InterPro" id="IPR045199">
    <property type="entry name" value="ATAD2-like"/>
</dbReference>
<feature type="compositionally biased region" description="Basic and acidic residues" evidence="13">
    <location>
        <begin position="451"/>
        <end position="460"/>
    </location>
</feature>
<evidence type="ECO:0000256" key="11">
    <source>
        <dbReference type="PROSITE-ProRule" id="PRU00555"/>
    </source>
</evidence>
<evidence type="ECO:0000256" key="10">
    <source>
        <dbReference type="ARBA" id="ARBA00023242"/>
    </source>
</evidence>
<dbReference type="PROSITE" id="PS51210">
    <property type="entry name" value="PLA2C"/>
    <property type="match status" value="1"/>
</dbReference>
<keyword evidence="9" id="KW-0103">Bromodomain</keyword>
<feature type="compositionally biased region" description="Basic residues" evidence="13">
    <location>
        <begin position="123"/>
        <end position="133"/>
    </location>
</feature>
<feature type="compositionally biased region" description="Basic and acidic residues" evidence="13">
    <location>
        <begin position="1423"/>
        <end position="1433"/>
    </location>
</feature>
<dbReference type="Pfam" id="PF17862">
    <property type="entry name" value="AAA_lid_3"/>
    <property type="match status" value="1"/>
</dbReference>
<evidence type="ECO:0000256" key="13">
    <source>
        <dbReference type="SAM" id="MobiDB-lite"/>
    </source>
</evidence>
<feature type="compositionally biased region" description="Basic and acidic residues" evidence="13">
    <location>
        <begin position="7"/>
        <end position="16"/>
    </location>
</feature>
<dbReference type="SUPFAM" id="SSF52151">
    <property type="entry name" value="FabD/lysophospholipase-like"/>
    <property type="match status" value="1"/>
</dbReference>
<dbReference type="InterPro" id="IPR041569">
    <property type="entry name" value="AAA_lid_3"/>
</dbReference>
<evidence type="ECO:0000256" key="12">
    <source>
        <dbReference type="RuleBase" id="RU362103"/>
    </source>
</evidence>
<evidence type="ECO:0000256" key="1">
    <source>
        <dbReference type="ARBA" id="ARBA00004123"/>
    </source>
</evidence>
<dbReference type="PROSITE" id="PS00674">
    <property type="entry name" value="AAA"/>
    <property type="match status" value="1"/>
</dbReference>
<feature type="compositionally biased region" description="Acidic residues" evidence="13">
    <location>
        <begin position="303"/>
        <end position="316"/>
    </location>
</feature>
<dbReference type="InterPro" id="IPR016035">
    <property type="entry name" value="Acyl_Trfase/lysoPLipase"/>
</dbReference>
<organism evidence="15 16">
    <name type="scientific">Exophiala bonariae</name>
    <dbReference type="NCBI Taxonomy" id="1690606"/>
    <lineage>
        <taxon>Eukaryota</taxon>
        <taxon>Fungi</taxon>
        <taxon>Dikarya</taxon>
        <taxon>Ascomycota</taxon>
        <taxon>Pezizomycotina</taxon>
        <taxon>Eurotiomycetes</taxon>
        <taxon>Chaetothyriomycetidae</taxon>
        <taxon>Chaetothyriales</taxon>
        <taxon>Herpotrichiellaceae</taxon>
        <taxon>Exophiala</taxon>
    </lineage>
</organism>
<dbReference type="GO" id="GO:0006334">
    <property type="term" value="P:nucleosome assembly"/>
    <property type="evidence" value="ECO:0007669"/>
    <property type="project" value="TreeGrafter"/>
</dbReference>
<dbReference type="GO" id="GO:0009395">
    <property type="term" value="P:phospholipid catabolic process"/>
    <property type="evidence" value="ECO:0007669"/>
    <property type="project" value="InterPro"/>
</dbReference>
<keyword evidence="8" id="KW-0067">ATP-binding</keyword>